<accession>A0AAV7D003</accession>
<dbReference type="PROSITE" id="PS51257">
    <property type="entry name" value="PROKAR_LIPOPROTEIN"/>
    <property type="match status" value="1"/>
</dbReference>
<keyword evidence="1" id="KW-0812">Transmembrane</keyword>
<reference evidence="2" key="1">
    <citation type="thesis" date="2020" institute="ProQuest LLC" country="789 East Eisenhower Parkway, Ann Arbor, MI, USA">
        <title>Comparative Genomics and Chromosome Evolution.</title>
        <authorList>
            <person name="Mudd A.B."/>
        </authorList>
    </citation>
    <scope>NUCLEOTIDE SEQUENCE</scope>
    <source>
        <strain evidence="2">237g6f4</strain>
        <tissue evidence="2">Blood</tissue>
    </source>
</reference>
<dbReference type="EMBL" id="WNYA01000002">
    <property type="protein sequence ID" value="KAG8590709.1"/>
    <property type="molecule type" value="Genomic_DNA"/>
</dbReference>
<feature type="transmembrane region" description="Helical" evidence="1">
    <location>
        <begin position="12"/>
        <end position="30"/>
    </location>
</feature>
<evidence type="ECO:0000313" key="2">
    <source>
        <dbReference type="EMBL" id="KAG8590709.1"/>
    </source>
</evidence>
<organism evidence="2 3">
    <name type="scientific">Engystomops pustulosus</name>
    <name type="common">Tungara frog</name>
    <name type="synonym">Physalaemus pustulosus</name>
    <dbReference type="NCBI Taxonomy" id="76066"/>
    <lineage>
        <taxon>Eukaryota</taxon>
        <taxon>Metazoa</taxon>
        <taxon>Chordata</taxon>
        <taxon>Craniata</taxon>
        <taxon>Vertebrata</taxon>
        <taxon>Euteleostomi</taxon>
        <taxon>Amphibia</taxon>
        <taxon>Batrachia</taxon>
        <taxon>Anura</taxon>
        <taxon>Neobatrachia</taxon>
        <taxon>Hyloidea</taxon>
        <taxon>Leptodactylidae</taxon>
        <taxon>Leiuperinae</taxon>
        <taxon>Engystomops</taxon>
    </lineage>
</organism>
<keyword evidence="3" id="KW-1185">Reference proteome</keyword>
<dbReference type="Proteomes" id="UP000824782">
    <property type="component" value="Unassembled WGS sequence"/>
</dbReference>
<gene>
    <name evidence="2" type="ORF">GDO81_006858</name>
</gene>
<name>A0AAV7D003_ENGPU</name>
<evidence type="ECO:0000313" key="3">
    <source>
        <dbReference type="Proteomes" id="UP000824782"/>
    </source>
</evidence>
<comment type="caution">
    <text evidence="2">The sequence shown here is derived from an EMBL/GenBank/DDBJ whole genome shotgun (WGS) entry which is preliminary data.</text>
</comment>
<evidence type="ECO:0000256" key="1">
    <source>
        <dbReference type="SAM" id="Phobius"/>
    </source>
</evidence>
<keyword evidence="1" id="KW-0472">Membrane</keyword>
<proteinExistence type="predicted"/>
<sequence length="103" mass="11557">MKDCMQMSLRGCFLWLICIKSWTLVVYALLVGCCLFEKLILELLCTKIVTMTQTAQIAPGFQSVLMVTGDTSAHTLTHPLTKHRKYNKNSYNNTLSLAATTKP</sequence>
<protein>
    <submittedName>
        <fullName evidence="2">Uncharacterized protein</fullName>
    </submittedName>
</protein>
<dbReference type="AlphaFoldDB" id="A0AAV7D003"/>
<keyword evidence="1" id="KW-1133">Transmembrane helix</keyword>